<dbReference type="SUPFAM" id="SSF52980">
    <property type="entry name" value="Restriction endonuclease-like"/>
    <property type="match status" value="1"/>
</dbReference>
<dbReference type="Pfam" id="PF09588">
    <property type="entry name" value="YqaJ"/>
    <property type="match status" value="1"/>
</dbReference>
<organism evidence="2 3">
    <name type="scientific">Cirrhinus mrigala</name>
    <name type="common">Mrigala</name>
    <dbReference type="NCBI Taxonomy" id="683832"/>
    <lineage>
        <taxon>Eukaryota</taxon>
        <taxon>Metazoa</taxon>
        <taxon>Chordata</taxon>
        <taxon>Craniata</taxon>
        <taxon>Vertebrata</taxon>
        <taxon>Euteleostomi</taxon>
        <taxon>Actinopterygii</taxon>
        <taxon>Neopterygii</taxon>
        <taxon>Teleostei</taxon>
        <taxon>Ostariophysi</taxon>
        <taxon>Cypriniformes</taxon>
        <taxon>Cyprinidae</taxon>
        <taxon>Labeoninae</taxon>
        <taxon>Labeonini</taxon>
        <taxon>Cirrhinus</taxon>
    </lineage>
</organism>
<accession>A0ABD0RK17</accession>
<reference evidence="2 3" key="1">
    <citation type="submission" date="2024-05" db="EMBL/GenBank/DDBJ databases">
        <title>Genome sequencing and assembly of Indian major carp, Cirrhinus mrigala (Hamilton, 1822).</title>
        <authorList>
            <person name="Mohindra V."/>
            <person name="Chowdhury L.M."/>
            <person name="Lal K."/>
            <person name="Jena J.K."/>
        </authorList>
    </citation>
    <scope>NUCLEOTIDE SEQUENCE [LARGE SCALE GENOMIC DNA]</scope>
    <source>
        <strain evidence="2">CM1030</strain>
        <tissue evidence="2">Blood</tissue>
    </source>
</reference>
<dbReference type="InterPro" id="IPR011604">
    <property type="entry name" value="PDDEXK-like_dom_sf"/>
</dbReference>
<dbReference type="GO" id="GO:0006281">
    <property type="term" value="P:DNA repair"/>
    <property type="evidence" value="ECO:0007669"/>
    <property type="project" value="UniProtKB-ARBA"/>
</dbReference>
<dbReference type="AlphaFoldDB" id="A0ABD0RK17"/>
<evidence type="ECO:0000259" key="1">
    <source>
        <dbReference type="Pfam" id="PF09588"/>
    </source>
</evidence>
<dbReference type="Proteomes" id="UP001529510">
    <property type="component" value="Unassembled WGS sequence"/>
</dbReference>
<feature type="non-terminal residue" evidence="2">
    <location>
        <position position="1"/>
    </location>
</feature>
<proteinExistence type="predicted"/>
<comment type="caution">
    <text evidence="2">The sequence shown here is derived from an EMBL/GenBank/DDBJ whole genome shotgun (WGS) entry which is preliminary data.</text>
</comment>
<dbReference type="InterPro" id="IPR019080">
    <property type="entry name" value="YqaJ_viral_recombinase"/>
</dbReference>
<evidence type="ECO:0000313" key="2">
    <source>
        <dbReference type="EMBL" id="KAL0198877.1"/>
    </source>
</evidence>
<dbReference type="InterPro" id="IPR051703">
    <property type="entry name" value="NF-kappa-B_Signaling_Reg"/>
</dbReference>
<dbReference type="CDD" id="cd22343">
    <property type="entry name" value="PDDEXK_lambda_exonuclease-like"/>
    <property type="match status" value="1"/>
</dbReference>
<evidence type="ECO:0000313" key="3">
    <source>
        <dbReference type="Proteomes" id="UP001529510"/>
    </source>
</evidence>
<dbReference type="PANTHER" id="PTHR46609">
    <property type="entry name" value="EXONUCLEASE, PHAGE-TYPE/RECB, C-TERMINAL DOMAIN-CONTAINING PROTEIN"/>
    <property type="match status" value="1"/>
</dbReference>
<protein>
    <recommendedName>
        <fullName evidence="1">YqaJ viral recombinase domain-containing protein</fullName>
    </recommendedName>
</protein>
<keyword evidence="3" id="KW-1185">Reference proteome</keyword>
<sequence>PFPDPHLMAAGAKLHEMQPQPLIALVLDGLSEIELTPSKFGPVPCGSPMSYHCPPETSSDVTLHHLAPELPALPLPLDRAFSNLSFVPTLHQQLHLVFASVSTNASRFREACASWEGNVDPEAAAKALAGQMIRGSKRQTPAMLRGLQMESEVLSNYAKLKQVNAISVGFIIPPGAPHLGASPDGRVYDPSESPPFGLVEVKSTTNHDASQVAHLKSENGSVSLRQSHQYYWQVQGQLAITGLEWCDFVTDTQANVYVERIWRDNEFILFYYNTYINVYLE</sequence>
<feature type="domain" description="YqaJ viral recombinase" evidence="1">
    <location>
        <begin position="105"/>
        <end position="243"/>
    </location>
</feature>
<dbReference type="PANTHER" id="PTHR46609:SF7">
    <property type="match status" value="1"/>
</dbReference>
<dbReference type="EMBL" id="JAMKFB020000003">
    <property type="protein sequence ID" value="KAL0198877.1"/>
    <property type="molecule type" value="Genomic_DNA"/>
</dbReference>
<name>A0ABD0RK17_CIRMR</name>
<dbReference type="InterPro" id="IPR011335">
    <property type="entry name" value="Restrct_endonuc-II-like"/>
</dbReference>
<dbReference type="Gene3D" id="3.90.320.10">
    <property type="match status" value="1"/>
</dbReference>
<gene>
    <name evidence="2" type="ORF">M9458_007417</name>
</gene>